<proteinExistence type="inferred from homology"/>
<evidence type="ECO:0000313" key="7">
    <source>
        <dbReference type="EMBL" id="SIR01011.1"/>
    </source>
</evidence>
<keyword evidence="4" id="KW-0560">Oxidoreductase</keyword>
<comment type="similarity">
    <text evidence="2">Belongs to the bacterial PQQ dehydrogenase family.</text>
</comment>
<dbReference type="GO" id="GO:0030288">
    <property type="term" value="C:outer membrane-bounded periplasmic space"/>
    <property type="evidence" value="ECO:0007669"/>
    <property type="project" value="InterPro"/>
</dbReference>
<evidence type="ECO:0000313" key="8">
    <source>
        <dbReference type="Proteomes" id="UP000186308"/>
    </source>
</evidence>
<dbReference type="InterPro" id="IPR002372">
    <property type="entry name" value="PQQ_rpt_dom"/>
</dbReference>
<protein>
    <submittedName>
        <fullName evidence="7">PQQ-dependent dehydrogenase, methanol/ethanol family</fullName>
    </submittedName>
</protein>
<sequence length="567" mass="60318">MTNSIPSSRLARRLRAGVLPATVLLCLGMAHTAFAGATEAAGSETGGKTEVAGKTITANVAVTSGMIEAAPKSGANWLVTGRDYDNSRFSPLKQINAGNVAHLTPVAIAQTGFTASFETTPIVVNGIMYLTTPMVNDKQALVAMNAATGATLWTYTYTDGTNQICCGPVNRGAAAADGNVFMLTLDDKLIAVDAATGRQAWMSTVADPRYGYSETMAPTVYKNMVLIGSAGGEWPIRGFVAAYDVKTGKKIWQFNTTNKEKSWSGDSWKTGGGTVWTTPTVDAKRGLLIFATGNPNPDLNGASRLGDNLYTDSIVALHVDTGKLAWYYQEVKHDVWDYDAVSNVLLFDTKVNGKTVPAAGEAGKTAWFYIVNRETGKLIRKSEPFDKQKNMFAQPTLAGVQMLPGANGGAEWSPPAFSPLTHEVYVLGMNQLMTFSNEKDSPAIPGQIRLGSTFKNVPHGVQDGTLTAINVDSGKIAWNDHMPQPMMGGALATAGNLVFTGEGNGWFDAMDAKTGKRLWRFNLGAGVNAPPIAYSVAGREYIAVAAGGNFQLSYPYGDTVAIFALSK</sequence>
<feature type="domain" description="Pyrrolo-quinoline quinone repeat" evidence="6">
    <location>
        <begin position="477"/>
        <end position="542"/>
    </location>
</feature>
<dbReference type="GO" id="GO:0016491">
    <property type="term" value="F:oxidoreductase activity"/>
    <property type="evidence" value="ECO:0007669"/>
    <property type="project" value="UniProtKB-KW"/>
</dbReference>
<feature type="domain" description="Pyrrolo-quinoline quinone repeat" evidence="6">
    <location>
        <begin position="77"/>
        <end position="379"/>
    </location>
</feature>
<evidence type="ECO:0000256" key="4">
    <source>
        <dbReference type="ARBA" id="ARBA00023002"/>
    </source>
</evidence>
<feature type="signal peptide" evidence="5">
    <location>
        <begin position="1"/>
        <end position="35"/>
    </location>
</feature>
<dbReference type="RefSeq" id="WP_029311740.1">
    <property type="nucleotide sequence ID" value="NZ_FTNE01000013.1"/>
</dbReference>
<organism evidence="7 8">
    <name type="scientific">Acidiphilium rubrum</name>
    <dbReference type="NCBI Taxonomy" id="526"/>
    <lineage>
        <taxon>Bacteria</taxon>
        <taxon>Pseudomonadati</taxon>
        <taxon>Pseudomonadota</taxon>
        <taxon>Alphaproteobacteria</taxon>
        <taxon>Acetobacterales</taxon>
        <taxon>Acidocellaceae</taxon>
        <taxon>Acidiphilium</taxon>
    </lineage>
</organism>
<comment type="caution">
    <text evidence="7">The sequence shown here is derived from an EMBL/GenBank/DDBJ whole genome shotgun (WGS) entry which is preliminary data.</text>
</comment>
<evidence type="ECO:0000256" key="1">
    <source>
        <dbReference type="ARBA" id="ARBA00001931"/>
    </source>
</evidence>
<keyword evidence="5" id="KW-0732">Signal</keyword>
<dbReference type="SUPFAM" id="SSF50998">
    <property type="entry name" value="Quinoprotein alcohol dehydrogenase-like"/>
    <property type="match status" value="1"/>
</dbReference>
<dbReference type="Proteomes" id="UP000186308">
    <property type="component" value="Unassembled WGS sequence"/>
</dbReference>
<comment type="cofactor">
    <cofactor evidence="1">
        <name>pyrroloquinoline quinone</name>
        <dbReference type="ChEBI" id="CHEBI:58442"/>
    </cofactor>
</comment>
<feature type="chain" id="PRO_5034856416" evidence="5">
    <location>
        <begin position="36"/>
        <end position="567"/>
    </location>
</feature>
<evidence type="ECO:0000256" key="5">
    <source>
        <dbReference type="SAM" id="SignalP"/>
    </source>
</evidence>
<evidence type="ECO:0000259" key="6">
    <source>
        <dbReference type="Pfam" id="PF01011"/>
    </source>
</evidence>
<dbReference type="PANTHER" id="PTHR32303">
    <property type="entry name" value="QUINOPROTEIN ALCOHOL DEHYDROGENASE (CYTOCHROME C)"/>
    <property type="match status" value="1"/>
</dbReference>
<dbReference type="OrthoDB" id="9794322at2"/>
<dbReference type="Gene3D" id="2.140.10.10">
    <property type="entry name" value="Quinoprotein alcohol dehydrogenase-like superfamily"/>
    <property type="match status" value="1"/>
</dbReference>
<dbReference type="InterPro" id="IPR018391">
    <property type="entry name" value="PQQ_b-propeller_rpt"/>
</dbReference>
<keyword evidence="8" id="KW-1185">Reference proteome</keyword>
<keyword evidence="3" id="KW-0634">PQQ</keyword>
<evidence type="ECO:0000256" key="3">
    <source>
        <dbReference type="ARBA" id="ARBA00022891"/>
    </source>
</evidence>
<name>A0A8G2CLH6_ACIRU</name>
<dbReference type="InterPro" id="IPR011047">
    <property type="entry name" value="Quinoprotein_ADH-like_sf"/>
</dbReference>
<gene>
    <name evidence="7" type="ORF">SAMN05421828_11382</name>
</gene>
<dbReference type="AlphaFoldDB" id="A0A8G2CLH6"/>
<evidence type="ECO:0000256" key="2">
    <source>
        <dbReference type="ARBA" id="ARBA00008156"/>
    </source>
</evidence>
<dbReference type="PROSITE" id="PS00363">
    <property type="entry name" value="BACTERIAL_PQQ_1"/>
    <property type="match status" value="1"/>
</dbReference>
<dbReference type="EMBL" id="FTNE01000013">
    <property type="protein sequence ID" value="SIR01011.1"/>
    <property type="molecule type" value="Genomic_DNA"/>
</dbReference>
<dbReference type="Pfam" id="PF01011">
    <property type="entry name" value="PQQ"/>
    <property type="match status" value="2"/>
</dbReference>
<reference evidence="7 8" key="1">
    <citation type="submission" date="2017-01" db="EMBL/GenBank/DDBJ databases">
        <authorList>
            <person name="Varghese N."/>
            <person name="Submissions S."/>
        </authorList>
    </citation>
    <scope>NUCLEOTIDE SEQUENCE [LARGE SCALE GENOMIC DNA]</scope>
    <source>
        <strain evidence="7 8">ATCC 35905</strain>
    </source>
</reference>
<dbReference type="SMART" id="SM00564">
    <property type="entry name" value="PQQ"/>
    <property type="match status" value="5"/>
</dbReference>
<dbReference type="InterPro" id="IPR001479">
    <property type="entry name" value="Quinoprotein_DH_CS"/>
</dbReference>
<accession>A0A8G2CLH6</accession>